<organism evidence="1 2">
    <name type="scientific">Nannocystis pusilla</name>
    <dbReference type="NCBI Taxonomy" id="889268"/>
    <lineage>
        <taxon>Bacteria</taxon>
        <taxon>Pseudomonadati</taxon>
        <taxon>Myxococcota</taxon>
        <taxon>Polyangia</taxon>
        <taxon>Nannocystales</taxon>
        <taxon>Nannocystaceae</taxon>
        <taxon>Nannocystis</taxon>
    </lineage>
</organism>
<gene>
    <name evidence="1" type="ORF">OV079_52180</name>
</gene>
<dbReference type="EMBL" id="JAPNKE010000002">
    <property type="protein sequence ID" value="MCY1013950.1"/>
    <property type="molecule type" value="Genomic_DNA"/>
</dbReference>
<evidence type="ECO:0000313" key="2">
    <source>
        <dbReference type="Proteomes" id="UP001150924"/>
    </source>
</evidence>
<dbReference type="AlphaFoldDB" id="A0A9X3F252"/>
<dbReference type="RefSeq" id="WP_267778138.1">
    <property type="nucleotide sequence ID" value="NZ_JAPNKE010000002.1"/>
</dbReference>
<keyword evidence="2" id="KW-1185">Reference proteome</keyword>
<protein>
    <submittedName>
        <fullName evidence="1">Uncharacterized protein</fullName>
    </submittedName>
</protein>
<dbReference type="Proteomes" id="UP001150924">
    <property type="component" value="Unassembled WGS sequence"/>
</dbReference>
<sequence>MHPGRERGERRLRRSTFCPDAPTQEIFCDAETCVCSVDGVEVAQCPADNVCAEGDAIFDKMASCCKFE</sequence>
<evidence type="ECO:0000313" key="1">
    <source>
        <dbReference type="EMBL" id="MCY1013950.1"/>
    </source>
</evidence>
<comment type="caution">
    <text evidence="1">The sequence shown here is derived from an EMBL/GenBank/DDBJ whole genome shotgun (WGS) entry which is preliminary data.</text>
</comment>
<proteinExistence type="predicted"/>
<accession>A0A9X3F252</accession>
<name>A0A9X3F252_9BACT</name>
<reference evidence="1" key="1">
    <citation type="submission" date="2022-11" db="EMBL/GenBank/DDBJ databases">
        <title>Minimal conservation of predation-associated metabolite biosynthetic gene clusters underscores biosynthetic potential of Myxococcota including descriptions for ten novel species: Archangium lansinium sp. nov., Myxococcus landrumus sp. nov., Nannocystis bai.</title>
        <authorList>
            <person name="Ahearne A."/>
            <person name="Stevens C."/>
            <person name="Phillips K."/>
        </authorList>
    </citation>
    <scope>NUCLEOTIDE SEQUENCE</scope>
    <source>
        <strain evidence="1">Na p29</strain>
    </source>
</reference>